<dbReference type="PANTHER" id="PTHR47096:SF1">
    <property type="entry name" value="MISSHAPEN LIKE KINASE 1"/>
    <property type="match status" value="1"/>
</dbReference>
<dbReference type="Pfam" id="PF00069">
    <property type="entry name" value="Pkinase"/>
    <property type="match status" value="1"/>
</dbReference>
<feature type="domain" description="Protein kinase" evidence="9">
    <location>
        <begin position="1"/>
        <end position="234"/>
    </location>
</feature>
<dbReference type="InterPro" id="IPR011009">
    <property type="entry name" value="Kinase-like_dom_sf"/>
</dbReference>
<dbReference type="PANTHER" id="PTHR47096">
    <property type="entry name" value="MISSHAPEN LIKE KINASE 1"/>
    <property type="match status" value="1"/>
</dbReference>
<feature type="compositionally biased region" description="Polar residues" evidence="8">
    <location>
        <begin position="544"/>
        <end position="554"/>
    </location>
</feature>
<dbReference type="InterPro" id="IPR001180">
    <property type="entry name" value="CNH_dom"/>
</dbReference>
<evidence type="ECO:0000256" key="7">
    <source>
        <dbReference type="ARBA" id="ARBA00048679"/>
    </source>
</evidence>
<dbReference type="AlphaFoldDB" id="A0A8C5ZYB3"/>
<feature type="compositionally biased region" description="Polar residues" evidence="8">
    <location>
        <begin position="616"/>
        <end position="628"/>
    </location>
</feature>
<dbReference type="GO" id="GO:0005829">
    <property type="term" value="C:cytosol"/>
    <property type="evidence" value="ECO:0007669"/>
    <property type="project" value="TreeGrafter"/>
</dbReference>
<protein>
    <recommendedName>
        <fullName evidence="2">non-specific serine/threonine protein kinase</fullName>
        <ecNumber evidence="2">2.7.11.1</ecNumber>
    </recommendedName>
</protein>
<keyword evidence="12" id="KW-1185">Reference proteome</keyword>
<dbReference type="Gene3D" id="1.10.510.10">
    <property type="entry name" value="Transferase(Phosphotransferase) domain 1"/>
    <property type="match status" value="1"/>
</dbReference>
<dbReference type="InterPro" id="IPR000719">
    <property type="entry name" value="Prot_kinase_dom"/>
</dbReference>
<comment type="catalytic activity">
    <reaction evidence="6">
        <text>L-threonyl-[protein] + ATP = O-phospho-L-threonyl-[protein] + ADP + H(+)</text>
        <dbReference type="Rhea" id="RHEA:46608"/>
        <dbReference type="Rhea" id="RHEA-COMP:11060"/>
        <dbReference type="Rhea" id="RHEA-COMP:11605"/>
        <dbReference type="ChEBI" id="CHEBI:15378"/>
        <dbReference type="ChEBI" id="CHEBI:30013"/>
        <dbReference type="ChEBI" id="CHEBI:30616"/>
        <dbReference type="ChEBI" id="CHEBI:61977"/>
        <dbReference type="ChEBI" id="CHEBI:456216"/>
        <dbReference type="EC" id="2.7.11.1"/>
    </reaction>
</comment>
<feature type="compositionally biased region" description="Acidic residues" evidence="8">
    <location>
        <begin position="262"/>
        <end position="278"/>
    </location>
</feature>
<feature type="compositionally biased region" description="Acidic residues" evidence="8">
    <location>
        <begin position="747"/>
        <end position="763"/>
    </location>
</feature>
<dbReference type="SUPFAM" id="SSF56112">
    <property type="entry name" value="Protein kinase-like (PK-like)"/>
    <property type="match status" value="1"/>
</dbReference>
<dbReference type="Gene3D" id="3.30.200.20">
    <property type="entry name" value="Phosphorylase Kinase, domain 1"/>
    <property type="match status" value="1"/>
</dbReference>
<feature type="domain" description="CNH" evidence="10">
    <location>
        <begin position="938"/>
        <end position="1225"/>
    </location>
</feature>
<accession>A0A8C5ZYB3</accession>
<comment type="similarity">
    <text evidence="1">Belongs to the protein kinase superfamily. STE Ser/Thr protein kinase family. STE20 subfamily.</text>
</comment>
<feature type="compositionally biased region" description="Basic and acidic residues" evidence="8">
    <location>
        <begin position="645"/>
        <end position="657"/>
    </location>
</feature>
<sequence length="1251" mass="141342">MDVTEDEEEEIKQEINMLKKYSHHRNIATYYGAFIKKSPPGNDDQLWLVMEFCGAGSVTDLVKNTKGNALKEDCIAYICREILRGLAHLHAHKVIHRDIKGQNVLLTENAEVKLVDFGVSAQLDRTVGRRNTFIGTPYWMAPEVIACDENPDATYDYRSDIWSLGITAIEMAEGAPPLCDMHPMRALFLIPRNPPPRLKSKKWSKKFIDFIDTCLIKTYLSRPPTEQLLKFPFIRDQPTERQVRIQLKDHIDRSRKKRGEKEETEYEYSGSEEEDDSHGEEGEPSSIMNVPGESTLRREFLRLQQENKSNSEALKQQQQQLQQQQQRDPEAHIKHLLHQRQRRIEEQKEERRRVEEQQRREREQRKLQEKEQQRRLEDMQALRREEERRQAEREQEYKRKQLEEQRQSERLQRQLQQEHAYLKSLQQQQQQQQLQKQQQQQILPGDRKPLYHYGRGINPADKPAWAREVEERTRMNKQQNSPLAKTKPSSTGPEPPTPQASPGPPGPLSQTPPMQRPVEPQEGPHKSLVAHRVPLKPYAAPVPRSQSLQDQPTRNLAAFPASHDSDPAVPTPTATPSARGAVIRQNSDPTSEGPGPSPNPPSWVRPDNEAPPKVPQRTSSIATALNTSGAGGSRPAQAVRASNPDLRRSDPGWERSDSVLPASHGHLPQAGSLERNRNRVGASTKLDSSPVLSPGNKAKPDDHRSRPGRPASYKRAIGEDFVLLKERTLDEAPRPPKKAMDYSSSSEEVESSEDDEEEGDGEPSEGSRDTPGGRSDGDTDSVSTMVVHDVEEIAGTQPPYGGGTMVVQRTPEEERSLLHADSNGYTNLPDVVQPSHSPTENSKGQSPPSKDGGSDYQSRGLVKAPGKSSFTMFVDLGIYQPGGSGDTIPITALVGGEGGRLDQLQYDVRKGSVVNVNPTNTRAHSETPEIRKYKKRFNSEILCAALWGVNLLVGTENGLMLLDRSGQGKVYGLIGRRRFQQMDVLEGLNLLITISGKRNKLRVYYLSWLRNKILHNDPEVEKKQGWTTVGDMEGCGHYRVVKYERIKFLVIALKSSVEVYAWAPKPYHKFMAFKSFADLPHRPLLVDLTVEEGQRLKVIYGSSAGFHAVDVDSGNSYDIYIPVHIQSQITPHAIIFLPNTDGMEMLLCYEDEGVYVNTYGRIIKDVVLQWGEMPTSVAYICSNQIMGWGEKAIEIRSVETGHLDGVFMHKRAQRLKFLCERNDKVFFASVRSGGSSQVYFMTLNRNCIMNW</sequence>
<keyword evidence="3" id="KW-0723">Serine/threonine-protein kinase</keyword>
<evidence type="ECO:0000256" key="4">
    <source>
        <dbReference type="ARBA" id="ARBA00022679"/>
    </source>
</evidence>
<feature type="region of interest" description="Disordered" evidence="8">
    <location>
        <begin position="821"/>
        <end position="862"/>
    </location>
</feature>
<feature type="compositionally biased region" description="Low complexity" evidence="8">
    <location>
        <begin position="316"/>
        <end position="326"/>
    </location>
</feature>
<dbReference type="InterPro" id="IPR051700">
    <property type="entry name" value="STE20_Ser-Thr_kinase"/>
</dbReference>
<dbReference type="EC" id="2.7.11.1" evidence="2"/>
<feature type="compositionally biased region" description="Polar residues" evidence="8">
    <location>
        <begin position="834"/>
        <end position="848"/>
    </location>
</feature>
<feature type="region of interest" description="Disordered" evidence="8">
    <location>
        <begin position="308"/>
        <end position="329"/>
    </location>
</feature>
<feature type="region of interest" description="Disordered" evidence="8">
    <location>
        <begin position="244"/>
        <end position="292"/>
    </location>
</feature>
<feature type="compositionally biased region" description="Low complexity" evidence="8">
    <location>
        <begin position="567"/>
        <end position="578"/>
    </location>
</feature>
<dbReference type="GeneTree" id="ENSGT00950000183196"/>
<dbReference type="GO" id="GO:0005524">
    <property type="term" value="F:ATP binding"/>
    <property type="evidence" value="ECO:0007669"/>
    <property type="project" value="InterPro"/>
</dbReference>
<dbReference type="GO" id="GO:0004674">
    <property type="term" value="F:protein serine/threonine kinase activity"/>
    <property type="evidence" value="ECO:0007669"/>
    <property type="project" value="UniProtKB-KW"/>
</dbReference>
<evidence type="ECO:0000259" key="10">
    <source>
        <dbReference type="PROSITE" id="PS50219"/>
    </source>
</evidence>
<comment type="catalytic activity">
    <reaction evidence="7">
        <text>L-seryl-[protein] + ATP = O-phospho-L-seryl-[protein] + ADP + H(+)</text>
        <dbReference type="Rhea" id="RHEA:17989"/>
        <dbReference type="Rhea" id="RHEA-COMP:9863"/>
        <dbReference type="Rhea" id="RHEA-COMP:11604"/>
        <dbReference type="ChEBI" id="CHEBI:15378"/>
        <dbReference type="ChEBI" id="CHEBI:29999"/>
        <dbReference type="ChEBI" id="CHEBI:30616"/>
        <dbReference type="ChEBI" id="CHEBI:83421"/>
        <dbReference type="ChEBI" id="CHEBI:456216"/>
        <dbReference type="EC" id="2.7.11.1"/>
    </reaction>
</comment>
<dbReference type="PROSITE" id="PS50011">
    <property type="entry name" value="PROTEIN_KINASE_DOM"/>
    <property type="match status" value="1"/>
</dbReference>
<dbReference type="Ensembl" id="ENSMMMT00000023124.1">
    <property type="protein sequence ID" value="ENSMMMP00000020347.1"/>
    <property type="gene ID" value="ENSMMMG00000017807.1"/>
</dbReference>
<feature type="compositionally biased region" description="Low complexity" evidence="8">
    <location>
        <begin position="425"/>
        <end position="441"/>
    </location>
</feature>
<evidence type="ECO:0000256" key="1">
    <source>
        <dbReference type="ARBA" id="ARBA00008874"/>
    </source>
</evidence>
<keyword evidence="5" id="KW-0418">Kinase</keyword>
<dbReference type="Pfam" id="PF00780">
    <property type="entry name" value="CNH"/>
    <property type="match status" value="1"/>
</dbReference>
<evidence type="ECO:0000259" key="9">
    <source>
        <dbReference type="PROSITE" id="PS50011"/>
    </source>
</evidence>
<evidence type="ECO:0000313" key="11">
    <source>
        <dbReference type="Ensembl" id="ENSMMMP00000020347.1"/>
    </source>
</evidence>
<feature type="compositionally biased region" description="Basic and acidic residues" evidence="8">
    <location>
        <begin position="716"/>
        <end position="740"/>
    </location>
</feature>
<evidence type="ECO:0000256" key="3">
    <source>
        <dbReference type="ARBA" id="ARBA00022527"/>
    </source>
</evidence>
<evidence type="ECO:0000256" key="8">
    <source>
        <dbReference type="SAM" id="MobiDB-lite"/>
    </source>
</evidence>
<feature type="compositionally biased region" description="Basic and acidic residues" evidence="8">
    <location>
        <begin position="464"/>
        <end position="474"/>
    </location>
</feature>
<organism evidence="11 12">
    <name type="scientific">Marmota marmota marmota</name>
    <name type="common">Alpine marmot</name>
    <dbReference type="NCBI Taxonomy" id="9994"/>
    <lineage>
        <taxon>Eukaryota</taxon>
        <taxon>Metazoa</taxon>
        <taxon>Chordata</taxon>
        <taxon>Craniata</taxon>
        <taxon>Vertebrata</taxon>
        <taxon>Euteleostomi</taxon>
        <taxon>Mammalia</taxon>
        <taxon>Eutheria</taxon>
        <taxon>Euarchontoglires</taxon>
        <taxon>Glires</taxon>
        <taxon>Rodentia</taxon>
        <taxon>Sciuromorpha</taxon>
        <taxon>Sciuridae</taxon>
        <taxon>Xerinae</taxon>
        <taxon>Marmotini</taxon>
        <taxon>Marmota</taxon>
    </lineage>
</organism>
<gene>
    <name evidence="11" type="primary">MINK1</name>
</gene>
<feature type="compositionally biased region" description="Basic and acidic residues" evidence="8">
    <location>
        <begin position="342"/>
        <end position="412"/>
    </location>
</feature>
<evidence type="ECO:0000256" key="2">
    <source>
        <dbReference type="ARBA" id="ARBA00012513"/>
    </source>
</evidence>
<evidence type="ECO:0000313" key="12">
    <source>
        <dbReference type="Proteomes" id="UP000694407"/>
    </source>
</evidence>
<proteinExistence type="inferred from homology"/>
<dbReference type="PROSITE" id="PS00108">
    <property type="entry name" value="PROTEIN_KINASE_ST"/>
    <property type="match status" value="1"/>
</dbReference>
<reference evidence="11" key="1">
    <citation type="submission" date="2025-08" db="UniProtKB">
        <authorList>
            <consortium name="Ensembl"/>
        </authorList>
    </citation>
    <scope>IDENTIFICATION</scope>
</reference>
<evidence type="ECO:0000256" key="6">
    <source>
        <dbReference type="ARBA" id="ARBA00047899"/>
    </source>
</evidence>
<keyword evidence="4" id="KW-0808">Transferase</keyword>
<dbReference type="SMART" id="SM00036">
    <property type="entry name" value="CNH"/>
    <property type="match status" value="1"/>
</dbReference>
<dbReference type="FunFam" id="1.10.510.10:FF:000003">
    <property type="entry name" value="TRAF2 and NCK-interacting protein kinase isoform 4"/>
    <property type="match status" value="1"/>
</dbReference>
<reference evidence="11" key="2">
    <citation type="submission" date="2025-09" db="UniProtKB">
        <authorList>
            <consortium name="Ensembl"/>
        </authorList>
    </citation>
    <scope>IDENTIFICATION</scope>
</reference>
<dbReference type="Proteomes" id="UP000694407">
    <property type="component" value="Unplaced"/>
</dbReference>
<feature type="compositionally biased region" description="Polar residues" evidence="8">
    <location>
        <begin position="476"/>
        <end position="491"/>
    </location>
</feature>
<feature type="region of interest" description="Disordered" evidence="8">
    <location>
        <begin position="341"/>
        <end position="806"/>
    </location>
</feature>
<dbReference type="InterPro" id="IPR008271">
    <property type="entry name" value="Ser/Thr_kinase_AS"/>
</dbReference>
<feature type="compositionally biased region" description="Pro residues" evidence="8">
    <location>
        <begin position="493"/>
        <end position="507"/>
    </location>
</feature>
<dbReference type="SMART" id="SM00220">
    <property type="entry name" value="S_TKc"/>
    <property type="match status" value="1"/>
</dbReference>
<evidence type="ECO:0000256" key="5">
    <source>
        <dbReference type="ARBA" id="ARBA00022777"/>
    </source>
</evidence>
<name>A0A8C5ZYB3_MARMA</name>
<dbReference type="PROSITE" id="PS50219">
    <property type="entry name" value="CNH"/>
    <property type="match status" value="1"/>
</dbReference>